<dbReference type="InterPro" id="IPR031355">
    <property type="entry name" value="YBL010C/LAA2-like"/>
</dbReference>
<keyword evidence="3" id="KW-1185">Reference proteome</keyword>
<gene>
    <name evidence="2" type="ORF">H1R20_g5515</name>
</gene>
<feature type="region of interest" description="Disordered" evidence="1">
    <location>
        <begin position="1"/>
        <end position="52"/>
    </location>
</feature>
<dbReference type="AlphaFoldDB" id="A0A9W8MK96"/>
<proteinExistence type="predicted"/>
<dbReference type="Pfam" id="PF17104">
    <property type="entry name" value="YBL010C_LAA2"/>
    <property type="match status" value="1"/>
</dbReference>
<protein>
    <submittedName>
        <fullName evidence="2">Uncharacterized protein</fullName>
    </submittedName>
</protein>
<sequence>MDDDLFGASVWATPEPALEKPAPPSEPKRKPPAPLTLEDDFDDAPFNDFDDFGPPVDNAQFEAKDDDFGDFEDFEEAADIAPESAFQNAVFQDPIAVAGPSFHRSWKPIQLDPTSSYQDIQEEVYDTLNPIWATEDISRITTDDPMREVEGSPNAQATLTSTLIYETNELDPISNTTPAPNLARDSS</sequence>
<accession>A0A9W8MK96</accession>
<evidence type="ECO:0000313" key="2">
    <source>
        <dbReference type="EMBL" id="KAJ2931599.1"/>
    </source>
</evidence>
<comment type="caution">
    <text evidence="2">The sequence shown here is derived from an EMBL/GenBank/DDBJ whole genome shotgun (WGS) entry which is preliminary data.</text>
</comment>
<dbReference type="Proteomes" id="UP001140091">
    <property type="component" value="Unassembled WGS sequence"/>
</dbReference>
<feature type="non-terminal residue" evidence="2">
    <location>
        <position position="1"/>
    </location>
</feature>
<reference evidence="2" key="1">
    <citation type="submission" date="2022-06" db="EMBL/GenBank/DDBJ databases">
        <title>Genome Sequence of Candolleomyces eurysporus.</title>
        <authorList>
            <person name="Buettner E."/>
        </authorList>
    </citation>
    <scope>NUCLEOTIDE SEQUENCE</scope>
    <source>
        <strain evidence="2">VTCC 930004</strain>
    </source>
</reference>
<dbReference type="OrthoDB" id="5378975at2759"/>
<dbReference type="EMBL" id="JANBPK010000806">
    <property type="protein sequence ID" value="KAJ2931599.1"/>
    <property type="molecule type" value="Genomic_DNA"/>
</dbReference>
<name>A0A9W8MK96_9AGAR</name>
<organism evidence="2 3">
    <name type="scientific">Candolleomyces eurysporus</name>
    <dbReference type="NCBI Taxonomy" id="2828524"/>
    <lineage>
        <taxon>Eukaryota</taxon>
        <taxon>Fungi</taxon>
        <taxon>Dikarya</taxon>
        <taxon>Basidiomycota</taxon>
        <taxon>Agaricomycotina</taxon>
        <taxon>Agaricomycetes</taxon>
        <taxon>Agaricomycetidae</taxon>
        <taxon>Agaricales</taxon>
        <taxon>Agaricineae</taxon>
        <taxon>Psathyrellaceae</taxon>
        <taxon>Candolleomyces</taxon>
    </lineage>
</organism>
<feature type="region of interest" description="Disordered" evidence="1">
    <location>
        <begin position="168"/>
        <end position="187"/>
    </location>
</feature>
<feature type="compositionally biased region" description="Acidic residues" evidence="1">
    <location>
        <begin position="37"/>
        <end position="51"/>
    </location>
</feature>
<feature type="compositionally biased region" description="Polar residues" evidence="1">
    <location>
        <begin position="173"/>
        <end position="187"/>
    </location>
</feature>
<evidence type="ECO:0000313" key="3">
    <source>
        <dbReference type="Proteomes" id="UP001140091"/>
    </source>
</evidence>
<evidence type="ECO:0000256" key="1">
    <source>
        <dbReference type="SAM" id="MobiDB-lite"/>
    </source>
</evidence>